<gene>
    <name evidence="1" type="ORF">F6W96_40950</name>
</gene>
<evidence type="ECO:0000313" key="1">
    <source>
        <dbReference type="EMBL" id="QIS23708.1"/>
    </source>
</evidence>
<reference evidence="1 2" key="1">
    <citation type="journal article" date="2019" name="ACS Chem. Biol.">
        <title>Identification and Mobilization of a Cryptic Antibiotic Biosynthesis Gene Locus from a Human-Pathogenic Nocardia Isolate.</title>
        <authorList>
            <person name="Herisse M."/>
            <person name="Ishida K."/>
            <person name="Porter J.L."/>
            <person name="Howden B."/>
            <person name="Hertweck C."/>
            <person name="Stinear T.P."/>
            <person name="Pidot S.J."/>
        </authorList>
    </citation>
    <scope>NUCLEOTIDE SEQUENCE [LARGE SCALE GENOMIC DNA]</scope>
    <source>
        <strain evidence="1 2">AUSMDU00012715</strain>
    </source>
</reference>
<evidence type="ECO:0000313" key="2">
    <source>
        <dbReference type="Proteomes" id="UP000500953"/>
    </source>
</evidence>
<dbReference type="RefSeq" id="WP_167491026.1">
    <property type="nucleotide sequence ID" value="NZ_CP046173.1"/>
</dbReference>
<dbReference type="AlphaFoldDB" id="A0A6G9ZDT8"/>
<accession>A0A6G9ZDT8</accession>
<evidence type="ECO:0008006" key="3">
    <source>
        <dbReference type="Google" id="ProtNLM"/>
    </source>
</evidence>
<name>A0A6G9ZDT8_9NOCA</name>
<organism evidence="1 2">
    <name type="scientific">Nocardia terpenica</name>
    <dbReference type="NCBI Taxonomy" id="455432"/>
    <lineage>
        <taxon>Bacteria</taxon>
        <taxon>Bacillati</taxon>
        <taxon>Actinomycetota</taxon>
        <taxon>Actinomycetes</taxon>
        <taxon>Mycobacteriales</taxon>
        <taxon>Nocardiaceae</taxon>
        <taxon>Nocardia</taxon>
    </lineage>
</organism>
<proteinExistence type="predicted"/>
<dbReference type="Proteomes" id="UP000500953">
    <property type="component" value="Chromosome"/>
</dbReference>
<protein>
    <recommendedName>
        <fullName evidence="3">PadR family transcriptional regulator</fullName>
    </recommendedName>
</protein>
<dbReference type="EMBL" id="CP046173">
    <property type="protein sequence ID" value="QIS23708.1"/>
    <property type="molecule type" value="Genomic_DNA"/>
</dbReference>
<sequence>MSWRRVRRRRRVARIAAVLLAVPDHRYTQVEIQRVTGIRSRPIVQFLDSGKASGWFENGWADGPEGQHRRRWYAVTPRGREQLTGFVQWGLDAT</sequence>